<dbReference type="Pfam" id="PF02093">
    <property type="entry name" value="Gag_p30"/>
    <property type="match status" value="1"/>
</dbReference>
<dbReference type="AlphaFoldDB" id="A0A803VNA1"/>
<reference evidence="4" key="2">
    <citation type="submission" date="2025-08" db="UniProtKB">
        <authorList>
            <consortium name="Ensembl"/>
        </authorList>
    </citation>
    <scope>IDENTIFICATION</scope>
</reference>
<evidence type="ECO:0000313" key="4">
    <source>
        <dbReference type="Ensembl" id="ENSFALP00000024207.1"/>
    </source>
</evidence>
<dbReference type="PANTHER" id="PTHR33166">
    <property type="entry name" value="GAG_P30 DOMAIN-CONTAINING PROTEIN"/>
    <property type="match status" value="1"/>
</dbReference>
<dbReference type="SUPFAM" id="SSF57756">
    <property type="entry name" value="Retrovirus zinc finger-like domains"/>
    <property type="match status" value="1"/>
</dbReference>
<dbReference type="SUPFAM" id="SSF47836">
    <property type="entry name" value="Retroviral matrix proteins"/>
    <property type="match status" value="1"/>
</dbReference>
<evidence type="ECO:0000259" key="3">
    <source>
        <dbReference type="Pfam" id="PF02093"/>
    </source>
</evidence>
<evidence type="ECO:0000256" key="1">
    <source>
        <dbReference type="SAM" id="MobiDB-lite"/>
    </source>
</evidence>
<dbReference type="GO" id="GO:0003676">
    <property type="term" value="F:nucleic acid binding"/>
    <property type="evidence" value="ECO:0007669"/>
    <property type="project" value="InterPro"/>
</dbReference>
<dbReference type="Ensembl" id="ENSFALT00000040970.1">
    <property type="protein sequence ID" value="ENSFALP00000024207.1"/>
    <property type="gene ID" value="ENSFALG00000025835.1"/>
</dbReference>
<dbReference type="Gene3D" id="4.10.60.10">
    <property type="entry name" value="Zinc finger, CCHC-type"/>
    <property type="match status" value="1"/>
</dbReference>
<feature type="region of interest" description="Disordered" evidence="1">
    <location>
        <begin position="159"/>
        <end position="185"/>
    </location>
</feature>
<feature type="region of interest" description="Disordered" evidence="1">
    <location>
        <begin position="449"/>
        <end position="473"/>
    </location>
</feature>
<evidence type="ECO:0000313" key="5">
    <source>
        <dbReference type="Proteomes" id="UP000016665"/>
    </source>
</evidence>
<dbReference type="Gene3D" id="1.10.150.180">
    <property type="entry name" value="Gamma-retroviral matrix domain"/>
    <property type="match status" value="1"/>
</dbReference>
<dbReference type="Pfam" id="PF00098">
    <property type="entry name" value="zf-CCHC"/>
    <property type="match status" value="1"/>
</dbReference>
<dbReference type="InterPro" id="IPR008919">
    <property type="entry name" value="Retrov_capsid_N"/>
</dbReference>
<dbReference type="InterPro" id="IPR010999">
    <property type="entry name" value="Retrovr_matrix"/>
</dbReference>
<organism evidence="4 5">
    <name type="scientific">Ficedula albicollis</name>
    <name type="common">Collared flycatcher</name>
    <name type="synonym">Muscicapa albicollis</name>
    <dbReference type="NCBI Taxonomy" id="59894"/>
    <lineage>
        <taxon>Eukaryota</taxon>
        <taxon>Metazoa</taxon>
        <taxon>Chordata</taxon>
        <taxon>Craniata</taxon>
        <taxon>Vertebrata</taxon>
        <taxon>Euteleostomi</taxon>
        <taxon>Archelosauria</taxon>
        <taxon>Archosauria</taxon>
        <taxon>Dinosauria</taxon>
        <taxon>Saurischia</taxon>
        <taxon>Theropoda</taxon>
        <taxon>Coelurosauria</taxon>
        <taxon>Aves</taxon>
        <taxon>Neognathae</taxon>
        <taxon>Neoaves</taxon>
        <taxon>Telluraves</taxon>
        <taxon>Australaves</taxon>
        <taxon>Passeriformes</taxon>
        <taxon>Muscicapidae</taxon>
        <taxon>Ficedula</taxon>
    </lineage>
</organism>
<feature type="compositionally biased region" description="Basic and acidic residues" evidence="1">
    <location>
        <begin position="452"/>
        <end position="473"/>
    </location>
</feature>
<evidence type="ECO:0008006" key="6">
    <source>
        <dbReference type="Google" id="ProtNLM"/>
    </source>
</evidence>
<reference evidence="4" key="3">
    <citation type="submission" date="2025-09" db="UniProtKB">
        <authorList>
            <consortium name="Ensembl"/>
        </authorList>
    </citation>
    <scope>IDENTIFICATION</scope>
</reference>
<dbReference type="InterPro" id="IPR036946">
    <property type="entry name" value="G_retro_matrix_sf"/>
</dbReference>
<sequence>MGAVCSKTRVRSDIPNSPLKSVLDHWEKIGGEALLKSKLIQYCNHMWPRYRLDNQAKWPKNGTFDFHTMLQLKLYCRRERKWLEMPYIDLFFALRDHLELQRGCLPSLSSPLMLAFGKEREKERKTKQCCSSCSIGQHCLKCDRQWEEDDVEMIEAPDAGDRGIENWGASDKGEAQGGDEQSGARQEIISSPVVARSQGEQEVRTQEVAEQEVRKLEGDKQEATAQLCVGLGSHTVMVVKLPFSPVDLEAWRRLAGPYREDPERVSRVFETILKTINPDWGVIQVLLDALLDCTEREAVLRTAVIEVDRVRTAGALPGAVEEHFPSQDPHWDPNTKEGRVFLGQYQQWVLFGFKHAMPKAINWSKLYEVKQEPHETPTAFVERLRRAARRYTNIDPEKPEAAVQLASIFIENSAPDIRKKLQKLEGAESRDLGELLQVAWAAFNNRGDEEENKIREREKEKEQKEKRREMEWEERKKKWEVGREERGKKREVERKKRCRDAKLSAALQRALFNRRAERGSAHGALQPNQCAYCRGLGHWKRECPKNLKGNRAVSNDGNRE</sequence>
<dbReference type="GO" id="GO:0008270">
    <property type="term" value="F:zinc ion binding"/>
    <property type="evidence" value="ECO:0007669"/>
    <property type="project" value="InterPro"/>
</dbReference>
<feature type="domain" description="Core shell protein Gag P30" evidence="3">
    <location>
        <begin position="247"/>
        <end position="444"/>
    </location>
</feature>
<dbReference type="InterPro" id="IPR003036">
    <property type="entry name" value="Gag_P30"/>
</dbReference>
<reference evidence="4 5" key="1">
    <citation type="journal article" date="2012" name="Nature">
        <title>The genomic landscape of species divergence in Ficedula flycatchers.</title>
        <authorList>
            <person name="Ellegren H."/>
            <person name="Smeds L."/>
            <person name="Burri R."/>
            <person name="Olason P.I."/>
            <person name="Backstrom N."/>
            <person name="Kawakami T."/>
            <person name="Kunstner A."/>
            <person name="Makinen H."/>
            <person name="Nadachowska-Brzyska K."/>
            <person name="Qvarnstrom A."/>
            <person name="Uebbing S."/>
            <person name="Wolf J.B."/>
        </authorList>
    </citation>
    <scope>NUCLEOTIDE SEQUENCE [LARGE SCALE GENOMIC DNA]</scope>
</reference>
<evidence type="ECO:0000259" key="2">
    <source>
        <dbReference type="Pfam" id="PF00098"/>
    </source>
</evidence>
<proteinExistence type="predicted"/>
<dbReference type="GO" id="GO:0019068">
    <property type="term" value="P:virion assembly"/>
    <property type="evidence" value="ECO:0007669"/>
    <property type="project" value="InterPro"/>
</dbReference>
<keyword evidence="5" id="KW-1185">Reference proteome</keyword>
<dbReference type="Gene3D" id="1.10.375.10">
    <property type="entry name" value="Human Immunodeficiency Virus Type 1 Capsid Protein"/>
    <property type="match status" value="1"/>
</dbReference>
<dbReference type="GeneTree" id="ENSGT01030000235299"/>
<dbReference type="InterPro" id="IPR050462">
    <property type="entry name" value="Retroviral_Gag-Pol_poly"/>
</dbReference>
<name>A0A803VNA1_FICAL</name>
<dbReference type="InterPro" id="IPR036875">
    <property type="entry name" value="Znf_CCHC_sf"/>
</dbReference>
<feature type="domain" description="CCHC-type" evidence="2">
    <location>
        <begin position="529"/>
        <end position="545"/>
    </location>
</feature>
<dbReference type="InterPro" id="IPR001878">
    <property type="entry name" value="Znf_CCHC"/>
</dbReference>
<protein>
    <recommendedName>
        <fullName evidence="6">CCHC-type domain-containing protein</fullName>
    </recommendedName>
</protein>
<dbReference type="SUPFAM" id="SSF47943">
    <property type="entry name" value="Retrovirus capsid protein, N-terminal core domain"/>
    <property type="match status" value="1"/>
</dbReference>
<dbReference type="Proteomes" id="UP000016665">
    <property type="component" value="Chromosome 18"/>
</dbReference>
<accession>A0A803VNA1</accession>